<keyword evidence="2" id="KW-0808">Transferase</keyword>
<organism evidence="2 3">
    <name type="scientific">Paraglaciecola psychrophila 170</name>
    <dbReference type="NCBI Taxonomy" id="1129794"/>
    <lineage>
        <taxon>Bacteria</taxon>
        <taxon>Pseudomonadati</taxon>
        <taxon>Pseudomonadota</taxon>
        <taxon>Gammaproteobacteria</taxon>
        <taxon>Alteromonadales</taxon>
        <taxon>Alteromonadaceae</taxon>
        <taxon>Paraglaciecola</taxon>
    </lineage>
</organism>
<evidence type="ECO:0000259" key="1">
    <source>
        <dbReference type="Pfam" id="PF08241"/>
    </source>
</evidence>
<dbReference type="Pfam" id="PF08241">
    <property type="entry name" value="Methyltransf_11"/>
    <property type="match status" value="1"/>
</dbReference>
<dbReference type="RefSeq" id="WP_007643497.1">
    <property type="nucleotide sequence ID" value="NC_020514.1"/>
</dbReference>
<evidence type="ECO:0000313" key="3">
    <source>
        <dbReference type="Proteomes" id="UP000011864"/>
    </source>
</evidence>
<dbReference type="HOGENOM" id="CLU_075049_1_0_6"/>
<dbReference type="KEGG" id="gps:C427_2049"/>
<dbReference type="SUPFAM" id="SSF53335">
    <property type="entry name" value="S-adenosyl-L-methionine-dependent methyltransferases"/>
    <property type="match status" value="1"/>
</dbReference>
<evidence type="ECO:0000313" key="2">
    <source>
        <dbReference type="EMBL" id="AGH44158.1"/>
    </source>
</evidence>
<dbReference type="Proteomes" id="UP000011864">
    <property type="component" value="Chromosome"/>
</dbReference>
<dbReference type="eggNOG" id="COG2226">
    <property type="taxonomic scope" value="Bacteria"/>
</dbReference>
<name>K6Z5T6_9ALTE</name>
<dbReference type="PATRIC" id="fig|1129794.4.peg.2029"/>
<protein>
    <submittedName>
        <fullName evidence="2">SAM-dependent methyltransferase</fullName>
    </submittedName>
</protein>
<sequence length="252" mass="29100">MRAALIKNHPTKPQLWQDLPLGNELKCLIENEISEVSRKFFGYHLVRLGHLSSQIELAACPIKHQINITSDTQTYTSLVATSDDLPVCENSIDAFLLAHELDFSKDPHQILREVDRTIMPNGYLVITGFNPLSLCGLLKYLPINQGNILHEARFFSCSRVKDWLQLLGFEIVDVKHLLFNELFLQRKLRSSSKWNQWCYRYLPLLTTMYVIVARKREIPLSMIKPKWKAKTKFSTVGASFRKGIMQVETPKK</sequence>
<dbReference type="EMBL" id="CP003837">
    <property type="protein sequence ID" value="AGH44158.1"/>
    <property type="molecule type" value="Genomic_DNA"/>
</dbReference>
<gene>
    <name evidence="2" type="ORF">C427_2049</name>
</gene>
<dbReference type="InterPro" id="IPR013216">
    <property type="entry name" value="Methyltransf_11"/>
</dbReference>
<keyword evidence="2" id="KW-0489">Methyltransferase</keyword>
<accession>K6Z5T6</accession>
<dbReference type="OrthoDB" id="6191410at2"/>
<dbReference type="GO" id="GO:0008757">
    <property type="term" value="F:S-adenosylmethionine-dependent methyltransferase activity"/>
    <property type="evidence" value="ECO:0007669"/>
    <property type="project" value="InterPro"/>
</dbReference>
<dbReference type="InterPro" id="IPR029063">
    <property type="entry name" value="SAM-dependent_MTases_sf"/>
</dbReference>
<dbReference type="STRING" id="1129794.C427_2049"/>
<dbReference type="Gene3D" id="3.40.50.150">
    <property type="entry name" value="Vaccinia Virus protein VP39"/>
    <property type="match status" value="1"/>
</dbReference>
<keyword evidence="3" id="KW-1185">Reference proteome</keyword>
<proteinExistence type="predicted"/>
<reference evidence="2 3" key="1">
    <citation type="journal article" date="2013" name="Genome Announc.">
        <title>Complete Genome Sequence of Glaciecola psychrophila Strain 170T.</title>
        <authorList>
            <person name="Yin J."/>
            <person name="Chen J."/>
            <person name="Liu G."/>
            <person name="Yu Y."/>
            <person name="Song L."/>
            <person name="Wang X."/>
            <person name="Qu X."/>
        </authorList>
    </citation>
    <scope>NUCLEOTIDE SEQUENCE [LARGE SCALE GENOMIC DNA]</scope>
    <source>
        <strain evidence="2 3">170</strain>
    </source>
</reference>
<feature type="domain" description="Methyltransferase type 11" evidence="1">
    <location>
        <begin position="75"/>
        <end position="126"/>
    </location>
</feature>
<dbReference type="AlphaFoldDB" id="K6Z5T6"/>
<dbReference type="GO" id="GO:0032259">
    <property type="term" value="P:methylation"/>
    <property type="evidence" value="ECO:0007669"/>
    <property type="project" value="UniProtKB-KW"/>
</dbReference>